<dbReference type="AlphaFoldDB" id="A0A8X6J2W6"/>
<accession>A0A8X6J2W6</accession>
<gene>
    <name evidence="1" type="ORF">TNCT_211761</name>
</gene>
<comment type="caution">
    <text evidence="1">The sequence shown here is derived from an EMBL/GenBank/DDBJ whole genome shotgun (WGS) entry which is preliminary data.</text>
</comment>
<evidence type="ECO:0000313" key="2">
    <source>
        <dbReference type="Proteomes" id="UP000887116"/>
    </source>
</evidence>
<proteinExistence type="predicted"/>
<sequence length="33" mass="3724">MDTITADVGKLGQDLFNSLDVILCIQMDYQLLH</sequence>
<keyword evidence="2" id="KW-1185">Reference proteome</keyword>
<dbReference type="Proteomes" id="UP000887116">
    <property type="component" value="Unassembled WGS sequence"/>
</dbReference>
<name>A0A8X6J2W6_TRICU</name>
<evidence type="ECO:0000313" key="1">
    <source>
        <dbReference type="EMBL" id="GFR17655.1"/>
    </source>
</evidence>
<feature type="non-terminal residue" evidence="1">
    <location>
        <position position="33"/>
    </location>
</feature>
<dbReference type="EMBL" id="BMAO01037430">
    <property type="protein sequence ID" value="GFR17655.1"/>
    <property type="molecule type" value="Genomic_DNA"/>
</dbReference>
<protein>
    <submittedName>
        <fullName evidence="1">Uncharacterized protein</fullName>
    </submittedName>
</protein>
<organism evidence="1 2">
    <name type="scientific">Trichonephila clavata</name>
    <name type="common">Joro spider</name>
    <name type="synonym">Nephila clavata</name>
    <dbReference type="NCBI Taxonomy" id="2740835"/>
    <lineage>
        <taxon>Eukaryota</taxon>
        <taxon>Metazoa</taxon>
        <taxon>Ecdysozoa</taxon>
        <taxon>Arthropoda</taxon>
        <taxon>Chelicerata</taxon>
        <taxon>Arachnida</taxon>
        <taxon>Araneae</taxon>
        <taxon>Araneomorphae</taxon>
        <taxon>Entelegynae</taxon>
        <taxon>Araneoidea</taxon>
        <taxon>Nephilidae</taxon>
        <taxon>Trichonephila</taxon>
    </lineage>
</organism>
<reference evidence="1" key="1">
    <citation type="submission" date="2020-07" db="EMBL/GenBank/DDBJ databases">
        <title>Multicomponent nature underlies the extraordinary mechanical properties of spider dragline silk.</title>
        <authorList>
            <person name="Kono N."/>
            <person name="Nakamura H."/>
            <person name="Mori M."/>
            <person name="Yoshida Y."/>
            <person name="Ohtoshi R."/>
            <person name="Malay A.D."/>
            <person name="Moran D.A.P."/>
            <person name="Tomita M."/>
            <person name="Numata K."/>
            <person name="Arakawa K."/>
        </authorList>
    </citation>
    <scope>NUCLEOTIDE SEQUENCE</scope>
</reference>